<dbReference type="STRING" id="126957.T1IL31"/>
<keyword evidence="8 11" id="KW-1133">Transmembrane helix</keyword>
<dbReference type="GO" id="GO:0005886">
    <property type="term" value="C:plasma membrane"/>
    <property type="evidence" value="ECO:0007669"/>
    <property type="project" value="UniProtKB-SubCell"/>
</dbReference>
<dbReference type="PRINTS" id="PR00783">
    <property type="entry name" value="MINTRINSICP"/>
</dbReference>
<dbReference type="GO" id="GO:0048878">
    <property type="term" value="P:chemical homeostasis"/>
    <property type="evidence" value="ECO:0007669"/>
    <property type="project" value="UniProtKB-ARBA"/>
</dbReference>
<dbReference type="PANTHER" id="PTHR19139:SF199">
    <property type="entry name" value="MIP17260P"/>
    <property type="match status" value="1"/>
</dbReference>
<keyword evidence="5" id="KW-1003">Cell membrane</keyword>
<reference evidence="12" key="2">
    <citation type="submission" date="2015-02" db="UniProtKB">
        <authorList>
            <consortium name="EnsemblMetazoa"/>
        </authorList>
    </citation>
    <scope>IDENTIFICATION</scope>
</reference>
<proteinExistence type="inferred from homology"/>
<dbReference type="PANTHER" id="PTHR19139">
    <property type="entry name" value="AQUAPORIN TRANSPORTER"/>
    <property type="match status" value="1"/>
</dbReference>
<sequence>MGRFQDAFLNNATDVWRGLLAEFIGTLFLVLIGCGACINWSEADIVQISLAFGVTVATIVQCFGHVSGHINPAVTIGLLVTRKIGALRCVLYVVSQCVGAVVGAALLRGFTPILLHKTMGATMFNTTISSYEAFGVECFITFVLALTVFAVSDPNRDDVKGSPSLAIGLSVTACHLFAISYTGSSMNPARSFGPAVIMNIWTGHWVYWAGPILGGILAALLYRFVFRAPKPASSCESLVDRELKPTYEAI</sequence>
<keyword evidence="13" id="KW-1185">Reference proteome</keyword>
<protein>
    <recommendedName>
        <fullName evidence="14">Aquaporin</fullName>
    </recommendedName>
</protein>
<evidence type="ECO:0000256" key="1">
    <source>
        <dbReference type="ARBA" id="ARBA00004651"/>
    </source>
</evidence>
<dbReference type="PROSITE" id="PS00221">
    <property type="entry name" value="MIP"/>
    <property type="match status" value="1"/>
</dbReference>
<evidence type="ECO:0000256" key="2">
    <source>
        <dbReference type="ARBA" id="ARBA00006175"/>
    </source>
</evidence>
<comment type="subcellular location">
    <subcellularLocation>
        <location evidence="1">Cell membrane</location>
        <topology evidence="1">Multi-pass membrane protein</topology>
    </subcellularLocation>
</comment>
<feature type="transmembrane region" description="Helical" evidence="11">
    <location>
        <begin position="204"/>
        <end position="225"/>
    </location>
</feature>
<keyword evidence="6 10" id="KW-0812">Transmembrane</keyword>
<comment type="similarity">
    <text evidence="2 10">Belongs to the MIP/aquaporin (TC 1.A.8) family.</text>
</comment>
<organism evidence="12 13">
    <name type="scientific">Strigamia maritima</name>
    <name type="common">European centipede</name>
    <name type="synonym">Geophilus maritimus</name>
    <dbReference type="NCBI Taxonomy" id="126957"/>
    <lineage>
        <taxon>Eukaryota</taxon>
        <taxon>Metazoa</taxon>
        <taxon>Ecdysozoa</taxon>
        <taxon>Arthropoda</taxon>
        <taxon>Myriapoda</taxon>
        <taxon>Chilopoda</taxon>
        <taxon>Pleurostigmophora</taxon>
        <taxon>Geophilomorpha</taxon>
        <taxon>Linotaeniidae</taxon>
        <taxon>Strigamia</taxon>
    </lineage>
</organism>
<accession>T1IL31</accession>
<dbReference type="CDD" id="cd00333">
    <property type="entry name" value="MIP"/>
    <property type="match status" value="1"/>
</dbReference>
<evidence type="ECO:0000256" key="8">
    <source>
        <dbReference type="ARBA" id="ARBA00022989"/>
    </source>
</evidence>
<evidence type="ECO:0000256" key="11">
    <source>
        <dbReference type="SAM" id="Phobius"/>
    </source>
</evidence>
<dbReference type="OMA" id="MHYEEAN"/>
<dbReference type="SUPFAM" id="SSF81338">
    <property type="entry name" value="Aquaporin-like"/>
    <property type="match status" value="1"/>
</dbReference>
<dbReference type="InterPro" id="IPR000425">
    <property type="entry name" value="MIP"/>
</dbReference>
<comment type="subunit">
    <text evidence="3">Homotetramer.</text>
</comment>
<evidence type="ECO:0000256" key="9">
    <source>
        <dbReference type="ARBA" id="ARBA00023136"/>
    </source>
</evidence>
<dbReference type="Pfam" id="PF00230">
    <property type="entry name" value="MIP"/>
    <property type="match status" value="1"/>
</dbReference>
<keyword evidence="9 11" id="KW-0472">Membrane</keyword>
<evidence type="ECO:0000256" key="3">
    <source>
        <dbReference type="ARBA" id="ARBA00011881"/>
    </source>
</evidence>
<reference evidence="13" key="1">
    <citation type="submission" date="2011-05" db="EMBL/GenBank/DDBJ databases">
        <authorList>
            <person name="Richards S.R."/>
            <person name="Qu J."/>
            <person name="Jiang H."/>
            <person name="Jhangiani S.N."/>
            <person name="Agravi P."/>
            <person name="Goodspeed R."/>
            <person name="Gross S."/>
            <person name="Mandapat C."/>
            <person name="Jackson L."/>
            <person name="Mathew T."/>
            <person name="Pu L."/>
            <person name="Thornton R."/>
            <person name="Saada N."/>
            <person name="Wilczek-Boney K.B."/>
            <person name="Lee S."/>
            <person name="Kovar C."/>
            <person name="Wu Y."/>
            <person name="Scherer S.E."/>
            <person name="Worley K.C."/>
            <person name="Muzny D.M."/>
            <person name="Gibbs R."/>
        </authorList>
    </citation>
    <scope>NUCLEOTIDE SEQUENCE</scope>
    <source>
        <strain evidence="13">Brora</strain>
    </source>
</reference>
<dbReference type="Proteomes" id="UP000014500">
    <property type="component" value="Unassembled WGS sequence"/>
</dbReference>
<dbReference type="EMBL" id="JH430708">
    <property type="status" value="NOT_ANNOTATED_CDS"/>
    <property type="molecule type" value="Genomic_DNA"/>
</dbReference>
<evidence type="ECO:0000313" key="13">
    <source>
        <dbReference type="Proteomes" id="UP000014500"/>
    </source>
</evidence>
<dbReference type="NCBIfam" id="TIGR00861">
    <property type="entry name" value="MIP"/>
    <property type="match status" value="1"/>
</dbReference>
<dbReference type="Gene3D" id="1.20.1080.10">
    <property type="entry name" value="Glycerol uptake facilitator protein"/>
    <property type="match status" value="1"/>
</dbReference>
<dbReference type="FunFam" id="1.20.1080.10:FF:000009">
    <property type="entry name" value="aquaporin-4 isoform X1"/>
    <property type="match status" value="1"/>
</dbReference>
<evidence type="ECO:0000256" key="4">
    <source>
        <dbReference type="ARBA" id="ARBA00022448"/>
    </source>
</evidence>
<dbReference type="HOGENOM" id="CLU_020019_3_3_1"/>
<evidence type="ECO:0000256" key="5">
    <source>
        <dbReference type="ARBA" id="ARBA00022475"/>
    </source>
</evidence>
<dbReference type="InterPro" id="IPR023271">
    <property type="entry name" value="Aquaporin-like"/>
</dbReference>
<feature type="transmembrane region" description="Helical" evidence="11">
    <location>
        <begin position="164"/>
        <end position="184"/>
    </location>
</feature>
<feature type="transmembrane region" description="Helical" evidence="11">
    <location>
        <begin position="131"/>
        <end position="152"/>
    </location>
</feature>
<evidence type="ECO:0008006" key="14">
    <source>
        <dbReference type="Google" id="ProtNLM"/>
    </source>
</evidence>
<keyword evidence="7" id="KW-0677">Repeat</keyword>
<dbReference type="PhylomeDB" id="T1IL31"/>
<dbReference type="InterPro" id="IPR022357">
    <property type="entry name" value="MIP_CS"/>
</dbReference>
<feature type="transmembrane region" description="Helical" evidence="11">
    <location>
        <begin position="89"/>
        <end position="111"/>
    </location>
</feature>
<feature type="transmembrane region" description="Helical" evidence="11">
    <location>
        <begin position="20"/>
        <end position="41"/>
    </location>
</feature>
<dbReference type="PROSITE" id="PS51257">
    <property type="entry name" value="PROKAR_LIPOPROTEIN"/>
    <property type="match status" value="1"/>
</dbReference>
<evidence type="ECO:0000256" key="6">
    <source>
        <dbReference type="ARBA" id="ARBA00022692"/>
    </source>
</evidence>
<feature type="transmembrane region" description="Helical" evidence="11">
    <location>
        <begin position="47"/>
        <end position="68"/>
    </location>
</feature>
<keyword evidence="4 10" id="KW-0813">Transport</keyword>
<name>T1IL31_STRMM</name>
<evidence type="ECO:0000256" key="7">
    <source>
        <dbReference type="ARBA" id="ARBA00022737"/>
    </source>
</evidence>
<evidence type="ECO:0000256" key="10">
    <source>
        <dbReference type="RuleBase" id="RU000477"/>
    </source>
</evidence>
<dbReference type="GO" id="GO:0015250">
    <property type="term" value="F:water channel activity"/>
    <property type="evidence" value="ECO:0007669"/>
    <property type="project" value="UniProtKB-ARBA"/>
</dbReference>
<dbReference type="EnsemblMetazoa" id="SMAR001650-RA">
    <property type="protein sequence ID" value="SMAR001650-PA"/>
    <property type="gene ID" value="SMAR001650"/>
</dbReference>
<dbReference type="AlphaFoldDB" id="T1IL31"/>
<dbReference type="eggNOG" id="KOG0223">
    <property type="taxonomic scope" value="Eukaryota"/>
</dbReference>
<evidence type="ECO:0000313" key="12">
    <source>
        <dbReference type="EnsemblMetazoa" id="SMAR001650-PA"/>
    </source>
</evidence>
<dbReference type="InterPro" id="IPR034294">
    <property type="entry name" value="Aquaporin_transptr"/>
</dbReference>